<dbReference type="EMBL" id="LBWL01000028">
    <property type="protein sequence ID" value="KKR07270.1"/>
    <property type="molecule type" value="Genomic_DNA"/>
</dbReference>
<protein>
    <submittedName>
        <fullName evidence="1">Uncharacterized protein</fullName>
    </submittedName>
</protein>
<proteinExistence type="predicted"/>
<reference evidence="1 2" key="1">
    <citation type="journal article" date="2015" name="Nature">
        <title>rRNA introns, odd ribosomes, and small enigmatic genomes across a large radiation of phyla.</title>
        <authorList>
            <person name="Brown C.T."/>
            <person name="Hug L.A."/>
            <person name="Thomas B.C."/>
            <person name="Sharon I."/>
            <person name="Castelle C.J."/>
            <person name="Singh A."/>
            <person name="Wilkins M.J."/>
            <person name="Williams K.H."/>
            <person name="Banfield J.F."/>
        </authorList>
    </citation>
    <scope>NUCLEOTIDE SEQUENCE [LARGE SCALE GENOMIC DNA]</scope>
</reference>
<dbReference type="Proteomes" id="UP000033996">
    <property type="component" value="Unassembled WGS sequence"/>
</dbReference>
<sequence length="48" mass="5523">MLSNNVEATRFKKPEKGNLAEFHGRFHDHDVNLVIGENEDPIRMTSDL</sequence>
<organism evidence="1 2">
    <name type="scientific">Candidatus Yanofskybacteria bacterium GW2011_GWD1_39_16</name>
    <dbReference type="NCBI Taxonomy" id="1619030"/>
    <lineage>
        <taxon>Bacteria</taxon>
        <taxon>Candidatus Yanofskyibacteriota</taxon>
    </lineage>
</organism>
<evidence type="ECO:0000313" key="1">
    <source>
        <dbReference type="EMBL" id="KKR07270.1"/>
    </source>
</evidence>
<evidence type="ECO:0000313" key="2">
    <source>
        <dbReference type="Proteomes" id="UP000033996"/>
    </source>
</evidence>
<comment type="caution">
    <text evidence="1">The sequence shown here is derived from an EMBL/GenBank/DDBJ whole genome shotgun (WGS) entry which is preliminary data.</text>
</comment>
<gene>
    <name evidence="1" type="ORF">UT35_C0028G0004</name>
</gene>
<dbReference type="AlphaFoldDB" id="A0A837HTW0"/>
<name>A0A837HTW0_9BACT</name>
<accession>A0A837HTW0</accession>